<evidence type="ECO:0000256" key="3">
    <source>
        <dbReference type="SAM" id="SignalP"/>
    </source>
</evidence>
<feature type="domain" description="EGF-like" evidence="4">
    <location>
        <begin position="829"/>
        <end position="865"/>
    </location>
</feature>
<dbReference type="KEGG" id="cvn:111116790"/>
<feature type="transmembrane region" description="Helical" evidence="2">
    <location>
        <begin position="1110"/>
        <end position="1130"/>
    </location>
</feature>
<keyword evidence="3" id="KW-0732">Signal</keyword>
<dbReference type="Gene3D" id="2.170.300.10">
    <property type="entry name" value="Tie2 ligand-binding domain superfamily"/>
    <property type="match status" value="5"/>
</dbReference>
<protein>
    <submittedName>
        <fullName evidence="6">Multiple epidermal growth factor-like domains protein 10 isoform X1</fullName>
    </submittedName>
</protein>
<feature type="domain" description="EGF-like" evidence="4">
    <location>
        <begin position="695"/>
        <end position="730"/>
    </location>
</feature>
<evidence type="ECO:0000313" key="6">
    <source>
        <dbReference type="RefSeq" id="XP_022311505.1"/>
    </source>
</evidence>
<feature type="domain" description="EGF-like" evidence="4">
    <location>
        <begin position="450"/>
        <end position="485"/>
    </location>
</feature>
<dbReference type="OrthoDB" id="10252017at2759"/>
<accession>A0A8B8C7A6</accession>
<keyword evidence="2" id="KW-1133">Transmembrane helix</keyword>
<dbReference type="Gene3D" id="2.60.120.260">
    <property type="entry name" value="Galactose-binding domain-like"/>
    <property type="match status" value="2"/>
</dbReference>
<evidence type="ECO:0000313" key="5">
    <source>
        <dbReference type="Proteomes" id="UP000694844"/>
    </source>
</evidence>
<evidence type="ECO:0000256" key="1">
    <source>
        <dbReference type="ARBA" id="ARBA00022536"/>
    </source>
</evidence>
<feature type="domain" description="EGF-like" evidence="4">
    <location>
        <begin position="314"/>
        <end position="348"/>
    </location>
</feature>
<dbReference type="RefSeq" id="XP_022311505.1">
    <property type="nucleotide sequence ID" value="XM_022455797.1"/>
</dbReference>
<dbReference type="InterPro" id="IPR009030">
    <property type="entry name" value="Growth_fac_rcpt_cys_sf"/>
</dbReference>
<dbReference type="PANTHER" id="PTHR24043">
    <property type="entry name" value="SCAVENGER RECEPTOR CLASS F"/>
    <property type="match status" value="1"/>
</dbReference>
<keyword evidence="5" id="KW-1185">Reference proteome</keyword>
<organism evidence="5 6">
    <name type="scientific">Crassostrea virginica</name>
    <name type="common">Eastern oyster</name>
    <dbReference type="NCBI Taxonomy" id="6565"/>
    <lineage>
        <taxon>Eukaryota</taxon>
        <taxon>Metazoa</taxon>
        <taxon>Spiralia</taxon>
        <taxon>Lophotrochozoa</taxon>
        <taxon>Mollusca</taxon>
        <taxon>Bivalvia</taxon>
        <taxon>Autobranchia</taxon>
        <taxon>Pteriomorphia</taxon>
        <taxon>Ostreida</taxon>
        <taxon>Ostreoidea</taxon>
        <taxon>Ostreidae</taxon>
        <taxon>Crassostrea</taxon>
    </lineage>
</organism>
<name>A0A8B8C7A6_CRAVI</name>
<dbReference type="InterPro" id="IPR008979">
    <property type="entry name" value="Galactose-bd-like_sf"/>
</dbReference>
<feature type="domain" description="EGF-like" evidence="4">
    <location>
        <begin position="359"/>
        <end position="393"/>
    </location>
</feature>
<dbReference type="SMART" id="SM00181">
    <property type="entry name" value="EGF"/>
    <property type="match status" value="15"/>
</dbReference>
<dbReference type="InterPro" id="IPR000742">
    <property type="entry name" value="EGF"/>
</dbReference>
<dbReference type="PANTHER" id="PTHR24043:SF8">
    <property type="entry name" value="EGF-LIKE DOMAIN-CONTAINING PROTEIN"/>
    <property type="match status" value="1"/>
</dbReference>
<keyword evidence="2" id="KW-0472">Membrane</keyword>
<feature type="domain" description="EGF-like" evidence="4">
    <location>
        <begin position="1013"/>
        <end position="1049"/>
    </location>
</feature>
<feature type="signal peptide" evidence="3">
    <location>
        <begin position="1"/>
        <end position="20"/>
    </location>
</feature>
<dbReference type="AlphaFoldDB" id="A0A8B8C7A6"/>
<dbReference type="GeneID" id="111116790"/>
<dbReference type="SUPFAM" id="SSF49785">
    <property type="entry name" value="Galactose-binding domain-like"/>
    <property type="match status" value="2"/>
</dbReference>
<dbReference type="Pfam" id="PF22633">
    <property type="entry name" value="F5_F8_type_C_2"/>
    <property type="match status" value="2"/>
</dbReference>
<sequence length="1182" mass="129413">MDGMLTAIFFVLLFYTRVEAYLSLVETGKTTVKVSSTFHTYAASRAVDGNVSQQISHCSHTDFRPDIKEAWLRVDLMNAYSMKSVKFWYRNDVQNTKRLPGYSIRVSNDTTLPPPESSCYTDPGNVSLPTIIEKDCERTARYVWIYQNNTLVGVCPMLEICEVQVFGCELGKYGVNCTMTCSHCKNNVSCGIVDGKCNDEGCAYPGYQKPYCQSCIDGKYGNSCNVTCSKFCKNKKCDRKTGVCTDGCVAGYTGSLCDQKCNDGNYGQNCSEKCGKCLEGTCNHVNGTCTGGCKAGYRTELCDTACEQNRYGNDCINKCGMCLHDKCNHVNGTCVDGCENGYQGNLCKKPCDSGSYGQNCSKSCGQCSNDTCDHVNGTCTSECKVGYRTNLCNITCSTGSYGKECKQKCSKNCMDKEKCNPINGTCKKCADGFRGEKCDQNCSDGTYGLGCKFNCSVHCLDDNSCNKVNGTCSKCHPGWHNNFCSALQLVETGLAIATSSSVYGDYVASRTIDGNTNQQISNCLHTATTGRTEAWLRVDLRKVFSIQSVKFWYRNDRGTAYWNTKRLRGYSIRSSNDTALPLSGSSCYTDPGNVTLPTIIEKDCERTARYVWIYQNNTLDGACPMLEICEVQVFGCETGIDKEQCQKPCTHCKDRSYCNPVSRSCNSEGCALPGYQAPLCQECVVGHYSDNCDKNCSVFCKNHSCEHTTGICTLGCQRGYIGSYCNQTCETDKFGQNCSETCGNCFENKTCNHVNGTCAGGCAAGFMTELCNTSCKDGQYGRDCQLNCSGNCLNMEICDKQNGACESCAEGYQGVKCDDRCETGRYGLNCTRNCGACLNDTDCHHVTGNCSSGCKNGWKDAEKCDKGCIGGRYGNNCGKTCSQFCRNHRCEQNTGICAYGCLKGYTGGDCNQLCEFGKYGQNCSETCGKCFENTCNHINGTCADGCAAGFMTNLCKTRCKDGRYGRDCQFKCSGNCLNQEVCDKQNGTCESCAEGYQGGKCDERCETGSYGLKCTKNCAACLHDTDCHHVTGMCSSGCKKGWKDVEKCDKGCVDGRYGNDCAKNCSKLCKYQTCEQTKGVCLHGCLEGYTGWECSEPQDLSDPTNNYQPILYGVMCTSLVFNIVSVILMVRHGVCQRKRGNQSTTEESAVPPIIYDAVEDNNEYQELGQLSESSHYTELQKI</sequence>
<feature type="domain" description="EGF-like" evidence="4">
    <location>
        <begin position="269"/>
        <end position="303"/>
    </location>
</feature>
<feature type="domain" description="EGF-like" evidence="4">
    <location>
        <begin position="1064"/>
        <end position="1095"/>
    </location>
</feature>
<feature type="domain" description="EGF-like" evidence="4">
    <location>
        <begin position="737"/>
        <end position="776"/>
    </location>
</feature>
<evidence type="ECO:0000259" key="4">
    <source>
        <dbReference type="SMART" id="SM00181"/>
    </source>
</evidence>
<feature type="domain" description="EGF-like" evidence="4">
    <location>
        <begin position="967"/>
        <end position="1006"/>
    </location>
</feature>
<feature type="chain" id="PRO_5034917358" evidence="3">
    <location>
        <begin position="21"/>
        <end position="1182"/>
    </location>
</feature>
<feature type="domain" description="EGF-like" evidence="4">
    <location>
        <begin position="880"/>
        <end position="915"/>
    </location>
</feature>
<feature type="domain" description="EGF-like" evidence="4">
    <location>
        <begin position="783"/>
        <end position="822"/>
    </location>
</feature>
<evidence type="ECO:0000256" key="2">
    <source>
        <dbReference type="SAM" id="Phobius"/>
    </source>
</evidence>
<dbReference type="InterPro" id="IPR042635">
    <property type="entry name" value="MEGF10/SREC1/2-like"/>
</dbReference>
<feature type="domain" description="EGF-like" evidence="4">
    <location>
        <begin position="922"/>
        <end position="956"/>
    </location>
</feature>
<feature type="domain" description="EGF-like" evidence="4">
    <location>
        <begin position="227"/>
        <end position="258"/>
    </location>
</feature>
<feature type="domain" description="EGF-like" evidence="4">
    <location>
        <begin position="404"/>
        <end position="439"/>
    </location>
</feature>
<gene>
    <name evidence="6" type="primary">LOC111116790</name>
</gene>
<keyword evidence="1" id="KW-0245">EGF-like domain</keyword>
<keyword evidence="2" id="KW-0812">Transmembrane</keyword>
<proteinExistence type="predicted"/>
<dbReference type="Proteomes" id="UP000694844">
    <property type="component" value="Chromosome 10"/>
</dbReference>
<dbReference type="SUPFAM" id="SSF57184">
    <property type="entry name" value="Growth factor receptor domain"/>
    <property type="match status" value="1"/>
</dbReference>
<dbReference type="GO" id="GO:0005044">
    <property type="term" value="F:scavenger receptor activity"/>
    <property type="evidence" value="ECO:0007669"/>
    <property type="project" value="InterPro"/>
</dbReference>
<reference evidence="6" key="1">
    <citation type="submission" date="2025-08" db="UniProtKB">
        <authorList>
            <consortium name="RefSeq"/>
        </authorList>
    </citation>
    <scope>IDENTIFICATION</scope>
    <source>
        <tissue evidence="6">Whole sample</tissue>
    </source>
</reference>